<organism evidence="1 2">
    <name type="scientific">Chaetomium tenue</name>
    <dbReference type="NCBI Taxonomy" id="1854479"/>
    <lineage>
        <taxon>Eukaryota</taxon>
        <taxon>Fungi</taxon>
        <taxon>Dikarya</taxon>
        <taxon>Ascomycota</taxon>
        <taxon>Pezizomycotina</taxon>
        <taxon>Sordariomycetes</taxon>
        <taxon>Sordariomycetidae</taxon>
        <taxon>Sordariales</taxon>
        <taxon>Chaetomiaceae</taxon>
        <taxon>Chaetomium</taxon>
    </lineage>
</organism>
<evidence type="ECO:0000313" key="1">
    <source>
        <dbReference type="EMBL" id="KAH6627512.1"/>
    </source>
</evidence>
<accession>A0ACB7P4H8</accession>
<name>A0ACB7P4H8_9PEZI</name>
<keyword evidence="2" id="KW-1185">Reference proteome</keyword>
<proteinExistence type="predicted"/>
<reference evidence="1 2" key="1">
    <citation type="journal article" date="2021" name="Nat. Commun.">
        <title>Genetic determinants of endophytism in the Arabidopsis root mycobiome.</title>
        <authorList>
            <person name="Mesny F."/>
            <person name="Miyauchi S."/>
            <person name="Thiergart T."/>
            <person name="Pickel B."/>
            <person name="Atanasova L."/>
            <person name="Karlsson M."/>
            <person name="Huettel B."/>
            <person name="Barry K.W."/>
            <person name="Haridas S."/>
            <person name="Chen C."/>
            <person name="Bauer D."/>
            <person name="Andreopoulos W."/>
            <person name="Pangilinan J."/>
            <person name="LaButti K."/>
            <person name="Riley R."/>
            <person name="Lipzen A."/>
            <person name="Clum A."/>
            <person name="Drula E."/>
            <person name="Henrissat B."/>
            <person name="Kohler A."/>
            <person name="Grigoriev I.V."/>
            <person name="Martin F.M."/>
            <person name="Hacquard S."/>
        </authorList>
    </citation>
    <scope>NUCLEOTIDE SEQUENCE [LARGE SCALE GENOMIC DNA]</scope>
    <source>
        <strain evidence="1 2">MPI-SDFR-AT-0079</strain>
    </source>
</reference>
<dbReference type="EMBL" id="JAGIZQ010000005">
    <property type="protein sequence ID" value="KAH6627512.1"/>
    <property type="molecule type" value="Genomic_DNA"/>
</dbReference>
<evidence type="ECO:0000313" key="2">
    <source>
        <dbReference type="Proteomes" id="UP000724584"/>
    </source>
</evidence>
<gene>
    <name evidence="1" type="ORF">F5144DRAFT_603771</name>
</gene>
<dbReference type="Proteomes" id="UP000724584">
    <property type="component" value="Unassembled WGS sequence"/>
</dbReference>
<sequence>MAEAVQSIPSLEALDALTATHKYVILDFTAQWCPPCKAIAPLYQKLATEHAAPGALAFGKVDVDEAQPVAAKFGISAMPTFLFLVDGEPAGIDVGAPLAGKQTVLRTEGSGPDGPLVAIRGADPASLVGAVKKVAELAAAVKAEPAKAEEAKAEEPKAEEAKVESA</sequence>
<comment type="caution">
    <text evidence="1">The sequence shown here is derived from an EMBL/GenBank/DDBJ whole genome shotgun (WGS) entry which is preliminary data.</text>
</comment>
<protein>
    <submittedName>
        <fullName evidence="1">Thioredoxin-like protein</fullName>
    </submittedName>
</protein>